<name>A0A7G5H3C1_9BACT</name>
<organism evidence="2 3">
    <name type="scientific">Spirosoma foliorum</name>
    <dbReference type="NCBI Taxonomy" id="2710596"/>
    <lineage>
        <taxon>Bacteria</taxon>
        <taxon>Pseudomonadati</taxon>
        <taxon>Bacteroidota</taxon>
        <taxon>Cytophagia</taxon>
        <taxon>Cytophagales</taxon>
        <taxon>Cytophagaceae</taxon>
        <taxon>Spirosoma</taxon>
    </lineage>
</organism>
<sequence length="134" mass="15337">MKRQYYNFLIYRLLGLLMALNVINLSIGVRNTEKLTSRAVAYHEDLSVNKIESIGEFLLEECFGLYDAVPEHDDSDDESELTVLELDYDFIPLFVFTPIVSSVQYLLTEDVPFRLTSIPTHIQEIVAPPPQLVV</sequence>
<keyword evidence="1" id="KW-1133">Transmembrane helix</keyword>
<reference evidence="2 3" key="1">
    <citation type="submission" date="2020-07" db="EMBL/GenBank/DDBJ databases">
        <title>Spirosoma foliorum sp. nov., isolated from the leaves on the Nejang mountain Korea, Republic of.</title>
        <authorList>
            <person name="Ho H."/>
            <person name="Lee Y.-J."/>
            <person name="Nurcahyanto D.-A."/>
            <person name="Kim S.-G."/>
        </authorList>
    </citation>
    <scope>NUCLEOTIDE SEQUENCE [LARGE SCALE GENOMIC DNA]</scope>
    <source>
        <strain evidence="2 3">PL0136</strain>
    </source>
</reference>
<dbReference type="AlphaFoldDB" id="A0A7G5H3C1"/>
<accession>A0A7G5H3C1</accession>
<dbReference type="EMBL" id="CP059732">
    <property type="protein sequence ID" value="QMW05613.1"/>
    <property type="molecule type" value="Genomic_DNA"/>
</dbReference>
<dbReference type="Proteomes" id="UP000515369">
    <property type="component" value="Chromosome"/>
</dbReference>
<evidence type="ECO:0000256" key="1">
    <source>
        <dbReference type="SAM" id="Phobius"/>
    </source>
</evidence>
<evidence type="ECO:0000313" key="2">
    <source>
        <dbReference type="EMBL" id="QMW05613.1"/>
    </source>
</evidence>
<evidence type="ECO:0000313" key="3">
    <source>
        <dbReference type="Proteomes" id="UP000515369"/>
    </source>
</evidence>
<keyword evidence="1" id="KW-0472">Membrane</keyword>
<keyword evidence="3" id="KW-1185">Reference proteome</keyword>
<dbReference type="RefSeq" id="WP_182462994.1">
    <property type="nucleotide sequence ID" value="NZ_CP059732.1"/>
</dbReference>
<gene>
    <name evidence="2" type="ORF">H3H32_12340</name>
</gene>
<feature type="transmembrane region" description="Helical" evidence="1">
    <location>
        <begin position="9"/>
        <end position="29"/>
    </location>
</feature>
<keyword evidence="1" id="KW-0812">Transmembrane</keyword>
<proteinExistence type="predicted"/>
<dbReference type="KEGG" id="sfol:H3H32_12340"/>
<protein>
    <submittedName>
        <fullName evidence="2">Uncharacterized protein</fullName>
    </submittedName>
</protein>